<accession>H0E2V4</accession>
<dbReference type="AlphaFoldDB" id="H0E2V4"/>
<dbReference type="SUPFAM" id="SSF100950">
    <property type="entry name" value="NagB/RpiA/CoA transferase-like"/>
    <property type="match status" value="1"/>
</dbReference>
<dbReference type="Pfam" id="PF02589">
    <property type="entry name" value="LUD_dom"/>
    <property type="match status" value="1"/>
</dbReference>
<feature type="domain" description="LUD" evidence="1">
    <location>
        <begin position="94"/>
        <end position="207"/>
    </location>
</feature>
<organism evidence="2 3">
    <name type="scientific">Patulibacter medicamentivorans</name>
    <dbReference type="NCBI Taxonomy" id="1097667"/>
    <lineage>
        <taxon>Bacteria</taxon>
        <taxon>Bacillati</taxon>
        <taxon>Actinomycetota</taxon>
        <taxon>Thermoleophilia</taxon>
        <taxon>Solirubrobacterales</taxon>
        <taxon>Patulibacteraceae</taxon>
        <taxon>Patulibacter</taxon>
    </lineage>
</organism>
<proteinExistence type="predicted"/>
<name>H0E2V4_9ACTN</name>
<dbReference type="Proteomes" id="UP000005143">
    <property type="component" value="Unassembled WGS sequence"/>
</dbReference>
<dbReference type="Gene3D" id="3.40.50.10420">
    <property type="entry name" value="NagB/RpiA/CoA transferase-like"/>
    <property type="match status" value="1"/>
</dbReference>
<dbReference type="PANTHER" id="PTHR43682">
    <property type="entry name" value="LACTATE UTILIZATION PROTEIN C"/>
    <property type="match status" value="1"/>
</dbReference>
<dbReference type="InterPro" id="IPR003741">
    <property type="entry name" value="LUD_dom"/>
</dbReference>
<dbReference type="InterPro" id="IPR024185">
    <property type="entry name" value="FTHF_cligase-like_sf"/>
</dbReference>
<evidence type="ECO:0000313" key="3">
    <source>
        <dbReference type="Proteomes" id="UP000005143"/>
    </source>
</evidence>
<keyword evidence="3" id="KW-1185">Reference proteome</keyword>
<dbReference type="OrthoDB" id="9794187at2"/>
<evidence type="ECO:0000259" key="1">
    <source>
        <dbReference type="Pfam" id="PF02589"/>
    </source>
</evidence>
<dbReference type="PATRIC" id="fig|1097667.3.peg.1117"/>
<reference evidence="2 3" key="1">
    <citation type="journal article" date="2013" name="Biodegradation">
        <title>Quantitative proteomic analysis of ibuprofen-degrading Patulibacter sp. strain I11.</title>
        <authorList>
            <person name="Almeida B."/>
            <person name="Kjeldal H."/>
            <person name="Lolas I."/>
            <person name="Knudsen A.D."/>
            <person name="Carvalho G."/>
            <person name="Nielsen K.L."/>
            <person name="Barreto Crespo M.T."/>
            <person name="Stensballe A."/>
            <person name="Nielsen J.L."/>
        </authorList>
    </citation>
    <scope>NUCLEOTIDE SEQUENCE [LARGE SCALE GENOMIC DNA]</scope>
    <source>
        <strain evidence="2 3">I11</strain>
    </source>
</reference>
<sequence>MSAARELILSRIRRALEAEPASGPPIAEAAVAPADRGIAAADRFAATVADYRAEVLRVADDEVAAALDAALDRLGADRVAIADGLAERWRPSRPAVAGNALDLDALDALDAVVTGSRLAIARTGTIVLDHAADQGPRRLTLVPDRHLCVVRAADVVADVADAFAAIPPPARSAGPLTLVSGPSATSDIELQRVEGVHGPRTLVVVLVDDIDRGGSQR</sequence>
<dbReference type="EMBL" id="AGUD01000051">
    <property type="protein sequence ID" value="EHN12032.1"/>
    <property type="molecule type" value="Genomic_DNA"/>
</dbReference>
<comment type="caution">
    <text evidence="2">The sequence shown here is derived from an EMBL/GenBank/DDBJ whole genome shotgun (WGS) entry which is preliminary data.</text>
</comment>
<protein>
    <recommendedName>
        <fullName evidence="1">LUD domain-containing protein</fullName>
    </recommendedName>
</protein>
<gene>
    <name evidence="2" type="ORF">PAI11_11190</name>
</gene>
<dbReference type="PANTHER" id="PTHR43682:SF1">
    <property type="entry name" value="LACTATE UTILIZATION PROTEIN C"/>
    <property type="match status" value="1"/>
</dbReference>
<evidence type="ECO:0000313" key="2">
    <source>
        <dbReference type="EMBL" id="EHN12032.1"/>
    </source>
</evidence>
<dbReference type="InterPro" id="IPR037171">
    <property type="entry name" value="NagB/RpiA_transferase-like"/>
</dbReference>